<feature type="transmembrane region" description="Helical" evidence="6">
    <location>
        <begin position="251"/>
        <end position="269"/>
    </location>
</feature>
<comment type="subcellular location">
    <subcellularLocation>
        <location evidence="1">Cell membrane</location>
        <topology evidence="1">Multi-pass membrane protein</topology>
    </subcellularLocation>
</comment>
<keyword evidence="5 6" id="KW-0472">Membrane</keyword>
<evidence type="ECO:0000256" key="3">
    <source>
        <dbReference type="ARBA" id="ARBA00022692"/>
    </source>
</evidence>
<sequence>MIGVLRDSTYAKLFGAQVIALLGTGLLTVALSLLAFDIAGGQAGIVLGTALTIKMVAYVAVSPVIAAAVAQAPRRVVLICADLVRAGVALALPFVGEAWQIYLLIFVLQSASATFTPAFQAVIPDVLPREEDYTRALSLSRLAYDLESVFSPVLAAALLTVTSYHHLFLGTVVGFLGSALLVTLTRLPAATPQEAAPFRQRITLGSRALLAHRELRSLLAMNLVVAAATAMVIVNTVLLVRGHLGREQSDVALMFAAYGTGSMVTALAAPRLLERITDRQLMLTGTATAPAGLLVGAALLAGTPHRWTWIAVCTTWFVLGAANSTVLTSSARLIRRHTPPARRPAAFAAQFSLSHACFMLTYPLAGALGSSAGLASAAAALAALGMLGAVTATILWGRSRRDGRDQISAGNPSATAG</sequence>
<evidence type="ECO:0000256" key="2">
    <source>
        <dbReference type="ARBA" id="ARBA00022475"/>
    </source>
</evidence>
<reference evidence="8 9" key="1">
    <citation type="submission" date="2012-08" db="EMBL/GenBank/DDBJ databases">
        <title>Whole genome shotgun sequence of Austwickia chelonae NBRC 105200.</title>
        <authorList>
            <person name="Yoshida I."/>
            <person name="Hosoyama A."/>
            <person name="Tsuchikane K."/>
            <person name="Katsumata H."/>
            <person name="Ando Y."/>
            <person name="Ohji S."/>
            <person name="Hamada M."/>
            <person name="Tamura T."/>
            <person name="Yamazoe A."/>
            <person name="Yamazaki S."/>
            <person name="Fujita N."/>
        </authorList>
    </citation>
    <scope>NUCLEOTIDE SEQUENCE [LARGE SCALE GENOMIC DNA]</scope>
    <source>
        <strain evidence="8 9">NBRC 105200</strain>
    </source>
</reference>
<feature type="transmembrane region" description="Helical" evidence="6">
    <location>
        <begin position="346"/>
        <end position="365"/>
    </location>
</feature>
<evidence type="ECO:0000256" key="6">
    <source>
        <dbReference type="SAM" id="Phobius"/>
    </source>
</evidence>
<dbReference type="SUPFAM" id="SSF103473">
    <property type="entry name" value="MFS general substrate transporter"/>
    <property type="match status" value="1"/>
</dbReference>
<dbReference type="PANTHER" id="PTHR23513">
    <property type="entry name" value="INTEGRAL MEMBRANE EFFLUX PROTEIN-RELATED"/>
    <property type="match status" value="1"/>
</dbReference>
<feature type="transmembrane region" description="Helical" evidence="6">
    <location>
        <begin position="307"/>
        <end position="334"/>
    </location>
</feature>
<dbReference type="AlphaFoldDB" id="K6VVV2"/>
<dbReference type="RefSeq" id="WP_006504223.1">
    <property type="nucleotide sequence ID" value="NZ_BAGZ01000026.1"/>
</dbReference>
<protein>
    <submittedName>
        <fullName evidence="8">Putative major facilitator superfamily transporter</fullName>
    </submittedName>
</protein>
<dbReference type="InterPro" id="IPR020846">
    <property type="entry name" value="MFS_dom"/>
</dbReference>
<dbReference type="InterPro" id="IPR011701">
    <property type="entry name" value="MFS"/>
</dbReference>
<accession>K6VVV2</accession>
<dbReference type="eggNOG" id="COG2814">
    <property type="taxonomic scope" value="Bacteria"/>
</dbReference>
<evidence type="ECO:0000256" key="5">
    <source>
        <dbReference type="ARBA" id="ARBA00023136"/>
    </source>
</evidence>
<feature type="transmembrane region" description="Helical" evidence="6">
    <location>
        <begin position="12"/>
        <end position="36"/>
    </location>
</feature>
<evidence type="ECO:0000259" key="7">
    <source>
        <dbReference type="PROSITE" id="PS50850"/>
    </source>
</evidence>
<dbReference type="PANTHER" id="PTHR23513:SF18">
    <property type="entry name" value="INTEGRAL MEMBRANE PROTEIN"/>
    <property type="match status" value="1"/>
</dbReference>
<feature type="transmembrane region" description="Helical" evidence="6">
    <location>
        <begin position="217"/>
        <end position="239"/>
    </location>
</feature>
<keyword evidence="4 6" id="KW-1133">Transmembrane helix</keyword>
<dbReference type="InterPro" id="IPR036259">
    <property type="entry name" value="MFS_trans_sf"/>
</dbReference>
<dbReference type="EMBL" id="BAGZ01000026">
    <property type="protein sequence ID" value="GAB79465.1"/>
    <property type="molecule type" value="Genomic_DNA"/>
</dbReference>
<feature type="transmembrane region" description="Helical" evidence="6">
    <location>
        <begin position="167"/>
        <end position="189"/>
    </location>
</feature>
<dbReference type="Pfam" id="PF07690">
    <property type="entry name" value="MFS_1"/>
    <property type="match status" value="1"/>
</dbReference>
<dbReference type="PROSITE" id="PS50850">
    <property type="entry name" value="MFS"/>
    <property type="match status" value="1"/>
</dbReference>
<organism evidence="8 9">
    <name type="scientific">Austwickia chelonae NBRC 105200</name>
    <dbReference type="NCBI Taxonomy" id="1184607"/>
    <lineage>
        <taxon>Bacteria</taxon>
        <taxon>Bacillati</taxon>
        <taxon>Actinomycetota</taxon>
        <taxon>Actinomycetes</taxon>
        <taxon>Micrococcales</taxon>
        <taxon>Dermatophilaceae</taxon>
        <taxon>Austwickia</taxon>
    </lineage>
</organism>
<evidence type="ECO:0000256" key="4">
    <source>
        <dbReference type="ARBA" id="ARBA00022989"/>
    </source>
</evidence>
<keyword evidence="3 6" id="KW-0812">Transmembrane</keyword>
<feature type="transmembrane region" description="Helical" evidence="6">
    <location>
        <begin position="371"/>
        <end position="396"/>
    </location>
</feature>
<name>K6VVV2_9MICO</name>
<keyword evidence="9" id="KW-1185">Reference proteome</keyword>
<evidence type="ECO:0000256" key="1">
    <source>
        <dbReference type="ARBA" id="ARBA00004651"/>
    </source>
</evidence>
<evidence type="ECO:0000313" key="9">
    <source>
        <dbReference type="Proteomes" id="UP000008495"/>
    </source>
</evidence>
<keyword evidence="2" id="KW-1003">Cell membrane</keyword>
<dbReference type="OrthoDB" id="4368225at2"/>
<feature type="transmembrane region" description="Helical" evidence="6">
    <location>
        <begin position="281"/>
        <end position="301"/>
    </location>
</feature>
<comment type="caution">
    <text evidence="8">The sequence shown here is derived from an EMBL/GenBank/DDBJ whole genome shotgun (WGS) entry which is preliminary data.</text>
</comment>
<dbReference type="STRING" id="100225.SAMN05421595_0228"/>
<evidence type="ECO:0000313" key="8">
    <source>
        <dbReference type="EMBL" id="GAB79465.1"/>
    </source>
</evidence>
<dbReference type="Proteomes" id="UP000008495">
    <property type="component" value="Unassembled WGS sequence"/>
</dbReference>
<dbReference type="GO" id="GO:0022857">
    <property type="term" value="F:transmembrane transporter activity"/>
    <property type="evidence" value="ECO:0007669"/>
    <property type="project" value="InterPro"/>
</dbReference>
<proteinExistence type="predicted"/>
<dbReference type="GO" id="GO:0005886">
    <property type="term" value="C:plasma membrane"/>
    <property type="evidence" value="ECO:0007669"/>
    <property type="project" value="UniProtKB-SubCell"/>
</dbReference>
<feature type="domain" description="Major facilitator superfamily (MFS) profile" evidence="7">
    <location>
        <begin position="9"/>
        <end position="400"/>
    </location>
</feature>
<gene>
    <name evidence="8" type="ORF">AUCHE_26_00160</name>
</gene>
<feature type="transmembrane region" description="Helical" evidence="6">
    <location>
        <begin position="42"/>
        <end position="69"/>
    </location>
</feature>
<dbReference type="Gene3D" id="1.20.1250.20">
    <property type="entry name" value="MFS general substrate transporter like domains"/>
    <property type="match status" value="1"/>
</dbReference>
<dbReference type="CDD" id="cd06173">
    <property type="entry name" value="MFS_MefA_like"/>
    <property type="match status" value="1"/>
</dbReference>